<evidence type="ECO:0000256" key="2">
    <source>
        <dbReference type="ARBA" id="ARBA00009726"/>
    </source>
</evidence>
<dbReference type="Gene3D" id="1.20.1560.10">
    <property type="entry name" value="ABC transporter type 1, transmembrane domain"/>
    <property type="match status" value="1"/>
</dbReference>
<keyword evidence="10" id="KW-1185">Reference proteome</keyword>
<dbReference type="SMART" id="SM00382">
    <property type="entry name" value="AAA"/>
    <property type="match status" value="1"/>
</dbReference>
<dbReference type="PROSITE" id="PS50893">
    <property type="entry name" value="ABC_TRANSPORTER_2"/>
    <property type="match status" value="1"/>
</dbReference>
<dbReference type="InterPro" id="IPR036640">
    <property type="entry name" value="ABC1_TM_sf"/>
</dbReference>
<dbReference type="InterPro" id="IPR017871">
    <property type="entry name" value="ABC_transporter-like_CS"/>
</dbReference>
<feature type="domain" description="ABC transporter" evidence="8">
    <location>
        <begin position="98"/>
        <end position="332"/>
    </location>
</feature>
<reference evidence="9 10" key="1">
    <citation type="submission" date="2020-02" db="EMBL/GenBank/DDBJ databases">
        <authorList>
            <person name="Ferguson B K."/>
        </authorList>
    </citation>
    <scope>NUCLEOTIDE SEQUENCE [LARGE SCALE GENOMIC DNA]</scope>
</reference>
<comment type="subcellular location">
    <subcellularLocation>
        <location evidence="1">Membrane</location>
        <topology evidence="1">Multi-pass membrane protein</topology>
    </subcellularLocation>
</comment>
<evidence type="ECO:0000256" key="4">
    <source>
        <dbReference type="ARBA" id="ARBA00022741"/>
    </source>
</evidence>
<dbReference type="GO" id="GO:0005524">
    <property type="term" value="F:ATP binding"/>
    <property type="evidence" value="ECO:0007669"/>
    <property type="project" value="UniProtKB-KW"/>
</dbReference>
<evidence type="ECO:0000256" key="5">
    <source>
        <dbReference type="ARBA" id="ARBA00022840"/>
    </source>
</evidence>
<dbReference type="PROSITE" id="PS00211">
    <property type="entry name" value="ABC_TRANSPORTER_1"/>
    <property type="match status" value="1"/>
</dbReference>
<evidence type="ECO:0000313" key="9">
    <source>
        <dbReference type="EMBL" id="CAA9998832.1"/>
    </source>
</evidence>
<evidence type="ECO:0000259" key="8">
    <source>
        <dbReference type="PROSITE" id="PS50893"/>
    </source>
</evidence>
<dbReference type="AlphaFoldDB" id="A0A6H5G8F1"/>
<dbReference type="InterPro" id="IPR050173">
    <property type="entry name" value="ABC_transporter_C-like"/>
</dbReference>
<evidence type="ECO:0000256" key="7">
    <source>
        <dbReference type="ARBA" id="ARBA00023136"/>
    </source>
</evidence>
<dbReference type="Pfam" id="PF00005">
    <property type="entry name" value="ABC_tran"/>
    <property type="match status" value="1"/>
</dbReference>
<evidence type="ECO:0000256" key="3">
    <source>
        <dbReference type="ARBA" id="ARBA00022692"/>
    </source>
</evidence>
<dbReference type="InterPro" id="IPR003593">
    <property type="entry name" value="AAA+_ATPase"/>
</dbReference>
<dbReference type="PANTHER" id="PTHR24223:SF456">
    <property type="entry name" value="MULTIDRUG RESISTANCE-ASSOCIATED PROTEIN LETHAL(2)03659"/>
    <property type="match status" value="1"/>
</dbReference>
<comment type="similarity">
    <text evidence="2">Belongs to the ABC transporter superfamily. ABCC family. Conjugate transporter (TC 3.A.1.208) subfamily.</text>
</comment>
<evidence type="ECO:0000256" key="6">
    <source>
        <dbReference type="ARBA" id="ARBA00022989"/>
    </source>
</evidence>
<dbReference type="EMBL" id="CADCXU010007349">
    <property type="protein sequence ID" value="CAA9998832.1"/>
    <property type="molecule type" value="Genomic_DNA"/>
</dbReference>
<organism evidence="9 10">
    <name type="scientific">Nesidiocoris tenuis</name>
    <dbReference type="NCBI Taxonomy" id="355587"/>
    <lineage>
        <taxon>Eukaryota</taxon>
        <taxon>Metazoa</taxon>
        <taxon>Ecdysozoa</taxon>
        <taxon>Arthropoda</taxon>
        <taxon>Hexapoda</taxon>
        <taxon>Insecta</taxon>
        <taxon>Pterygota</taxon>
        <taxon>Neoptera</taxon>
        <taxon>Paraneoptera</taxon>
        <taxon>Hemiptera</taxon>
        <taxon>Heteroptera</taxon>
        <taxon>Panheteroptera</taxon>
        <taxon>Cimicomorpha</taxon>
        <taxon>Miridae</taxon>
        <taxon>Dicyphina</taxon>
        <taxon>Nesidiocoris</taxon>
    </lineage>
</organism>
<dbReference type="GO" id="GO:0016887">
    <property type="term" value="F:ATP hydrolysis activity"/>
    <property type="evidence" value="ECO:0007669"/>
    <property type="project" value="InterPro"/>
</dbReference>
<keyword evidence="6" id="KW-1133">Transmembrane helix</keyword>
<dbReference type="SUPFAM" id="SSF52540">
    <property type="entry name" value="P-loop containing nucleoside triphosphate hydrolases"/>
    <property type="match status" value="1"/>
</dbReference>
<dbReference type="SUPFAM" id="SSF90123">
    <property type="entry name" value="ABC transporter transmembrane region"/>
    <property type="match status" value="1"/>
</dbReference>
<gene>
    <name evidence="9" type="ORF">NTEN_LOCUS5115</name>
</gene>
<dbReference type="OrthoDB" id="6618298at2759"/>
<accession>A0A6H5G8F1</accession>
<dbReference type="PANTHER" id="PTHR24223">
    <property type="entry name" value="ATP-BINDING CASSETTE SUB-FAMILY C"/>
    <property type="match status" value="1"/>
</dbReference>
<dbReference type="InterPro" id="IPR003439">
    <property type="entry name" value="ABC_transporter-like_ATP-bd"/>
</dbReference>
<dbReference type="GO" id="GO:0042626">
    <property type="term" value="F:ATPase-coupled transmembrane transporter activity"/>
    <property type="evidence" value="ECO:0007669"/>
    <property type="project" value="TreeGrafter"/>
</dbReference>
<keyword evidence="3" id="KW-0812">Transmembrane</keyword>
<evidence type="ECO:0000313" key="10">
    <source>
        <dbReference type="Proteomes" id="UP000479000"/>
    </source>
</evidence>
<dbReference type="InterPro" id="IPR027417">
    <property type="entry name" value="P-loop_NTPase"/>
</dbReference>
<keyword evidence="5" id="KW-0067">ATP-binding</keyword>
<evidence type="ECO:0000256" key="1">
    <source>
        <dbReference type="ARBA" id="ARBA00004141"/>
    </source>
</evidence>
<protein>
    <recommendedName>
        <fullName evidence="8">ABC transporter domain-containing protein</fullName>
    </recommendedName>
</protein>
<keyword evidence="4" id="KW-0547">Nucleotide-binding</keyword>
<name>A0A6H5G8F1_9HEMI</name>
<dbReference type="Gene3D" id="3.40.50.300">
    <property type="entry name" value="P-loop containing nucleotide triphosphate hydrolases"/>
    <property type="match status" value="1"/>
</dbReference>
<dbReference type="GO" id="GO:0016020">
    <property type="term" value="C:membrane"/>
    <property type="evidence" value="ECO:0007669"/>
    <property type="project" value="UniProtKB-SubCell"/>
</dbReference>
<proteinExistence type="inferred from homology"/>
<dbReference type="Proteomes" id="UP000479000">
    <property type="component" value="Unassembled WGS sequence"/>
</dbReference>
<sequence>MGNFEDLMKRGHDFTKIVEESQASSEQPVEIIKTPPEGLLGRRISESDVRRFTHLTISCSIPLQSAGPSPLSGADIGLAITQAMVLTGMLQWGTRQSSEVVNMMTSVERLVTFTKLPPEDPDEGEDSIGIVGRTGAGKSTLTSVLFRLARVEGKCIIDGTDTAELHLQSLRSSLAIIPQDPVLFSGDLRRNLDPFLKHPDHELWAALEDIDLTEITKDGHGLDSAISDCGNNLSVGQRQLICLARAVLKNRNIIVLDEATASVDPEDPSPHPLPRHLAAVAERVEVAEREEAVARRRSLVSGGGVQCNARRVSGPLSPYSDSTCHPRRSAMVRIVVPRVDA</sequence>
<keyword evidence="7" id="KW-0472">Membrane</keyword>